<reference evidence="10 11" key="1">
    <citation type="submission" date="2020-08" db="EMBL/GenBank/DDBJ databases">
        <title>Functional genomics of gut bacteria from endangered species of beetles.</title>
        <authorList>
            <person name="Carlos-Shanley C."/>
        </authorList>
    </citation>
    <scope>NUCLEOTIDE SEQUENCE [LARGE SCALE GENOMIC DNA]</scope>
    <source>
        <strain evidence="10 11">S00198</strain>
    </source>
</reference>
<evidence type="ECO:0000256" key="1">
    <source>
        <dbReference type="ARBA" id="ARBA00004370"/>
    </source>
</evidence>
<dbReference type="GO" id="GO:0005886">
    <property type="term" value="C:plasma membrane"/>
    <property type="evidence" value="ECO:0007669"/>
    <property type="project" value="TreeGrafter"/>
</dbReference>
<dbReference type="Pfam" id="PF00672">
    <property type="entry name" value="HAMP"/>
    <property type="match status" value="1"/>
</dbReference>
<dbReference type="PANTHER" id="PTHR43531">
    <property type="entry name" value="PROTEIN ICFG"/>
    <property type="match status" value="1"/>
</dbReference>
<dbReference type="PROSITE" id="PS50885">
    <property type="entry name" value="HAMP"/>
    <property type="match status" value="1"/>
</dbReference>
<keyword evidence="11" id="KW-1185">Reference proteome</keyword>
<evidence type="ECO:0000256" key="4">
    <source>
        <dbReference type="PROSITE-ProRule" id="PRU00284"/>
    </source>
</evidence>
<dbReference type="FunFam" id="1.10.287.950:FF:000001">
    <property type="entry name" value="Methyl-accepting chemotaxis sensory transducer"/>
    <property type="match status" value="1"/>
</dbReference>
<dbReference type="Pfam" id="PF00015">
    <property type="entry name" value="MCPsignal"/>
    <property type="match status" value="1"/>
</dbReference>
<evidence type="ECO:0000256" key="6">
    <source>
        <dbReference type="SAM" id="MobiDB-lite"/>
    </source>
</evidence>
<dbReference type="SUPFAM" id="SSF58104">
    <property type="entry name" value="Methyl-accepting chemotaxis protein (MCP) signaling domain"/>
    <property type="match status" value="1"/>
</dbReference>
<evidence type="ECO:0000256" key="5">
    <source>
        <dbReference type="SAM" id="Coils"/>
    </source>
</evidence>
<dbReference type="SMART" id="SM00304">
    <property type="entry name" value="HAMP"/>
    <property type="match status" value="1"/>
</dbReference>
<dbReference type="InterPro" id="IPR004089">
    <property type="entry name" value="MCPsignal_dom"/>
</dbReference>
<dbReference type="PANTHER" id="PTHR43531:SF14">
    <property type="entry name" value="METHYL-ACCEPTING CHEMOTAXIS PROTEIN I-RELATED"/>
    <property type="match status" value="1"/>
</dbReference>
<dbReference type="CDD" id="cd11386">
    <property type="entry name" value="MCP_signal"/>
    <property type="match status" value="1"/>
</dbReference>
<dbReference type="InterPro" id="IPR029151">
    <property type="entry name" value="Sensor-like_sf"/>
</dbReference>
<evidence type="ECO:0000259" key="9">
    <source>
        <dbReference type="PROSITE" id="PS50885"/>
    </source>
</evidence>
<sequence>MKNFASRSIAFKLSFVALASLLVVLLSTMALVSSMVWKSFGDASRGEARQYASQVATLVKTMDESAQQLARRDFGLLKSRFAGAFSLAEQPGADGKPEAVLSLDGNPLNGNFDLVDRFSKDAQGAVATLFARTGDDFIRVTTSLKKQDGERAFKTLLDRKHPAYALMAEGKPYIGRANLFGRDYMTVYEPIREGNRTIGILFTGSDIAPILNSLGELMASRKLFDSGAVYAVDVSSGPARGRISGLGGSGTPPVVVDEKAEEGKAWLASLTAAEQAGDFEATWSPRPSAKASERRFVAVERYKPWNWAVVAEAPVAELMGEARIALTWLWLGVLVALVLLAVVLVLATRRLVGAPVQQLSTALGYLAQGDLTHGVSIRSRDEIGTLAQAMEGFRLRLLESLGTVRNSAESVSAASSEIAQGNQDLSARTESQASSLEQTSASMEQLGATIRHNADGAAQANQLAVRASQVATDGGKVVSQVVSTMHGINTSSQKIADIIGVIDGIAFQTNILALNAAVEAARAGEQGRGFAVVAAEVRNLAQRTAAEAKAIKELIGTSSAMVQQGSVLADQAGSTMQEVVDAIGRVAAMVAEISAASREQTAGVGQVGEAVTQLDQATQQNAALVEEMAAAASSLRSQAEQMVGAVAQFNLGAVPGSALPRPSLRLAGR</sequence>
<feature type="coiled-coil region" evidence="5">
    <location>
        <begin position="607"/>
        <end position="634"/>
    </location>
</feature>
<dbReference type="AlphaFoldDB" id="A0A7X0PJL3"/>
<dbReference type="SUPFAM" id="SSF103190">
    <property type="entry name" value="Sensory domain-like"/>
    <property type="match status" value="1"/>
</dbReference>
<comment type="caution">
    <text evidence="10">The sequence shown here is derived from an EMBL/GenBank/DDBJ whole genome shotgun (WGS) entry which is preliminary data.</text>
</comment>
<dbReference type="SMART" id="SM00283">
    <property type="entry name" value="MA"/>
    <property type="match status" value="1"/>
</dbReference>
<evidence type="ECO:0000256" key="7">
    <source>
        <dbReference type="SAM" id="Phobius"/>
    </source>
</evidence>
<feature type="compositionally biased region" description="Polar residues" evidence="6">
    <location>
        <begin position="420"/>
        <end position="441"/>
    </location>
</feature>
<accession>A0A7X0PJL3</accession>
<dbReference type="Pfam" id="PF17201">
    <property type="entry name" value="Cache_3-Cache_2"/>
    <property type="match status" value="1"/>
</dbReference>
<evidence type="ECO:0000313" key="10">
    <source>
        <dbReference type="EMBL" id="MBB6563096.1"/>
    </source>
</evidence>
<dbReference type="PROSITE" id="PS50111">
    <property type="entry name" value="CHEMOTAXIS_TRANSDUC_2"/>
    <property type="match status" value="1"/>
</dbReference>
<feature type="region of interest" description="Disordered" evidence="6">
    <location>
        <begin position="419"/>
        <end position="441"/>
    </location>
</feature>
<keyword evidence="4" id="KW-0807">Transducer</keyword>
<keyword evidence="7" id="KW-0812">Transmembrane</keyword>
<keyword evidence="7" id="KW-1133">Transmembrane helix</keyword>
<name>A0A7X0PJL3_9BURK</name>
<organism evidence="10 11">
    <name type="scientific">Acidovorax soli</name>
    <dbReference type="NCBI Taxonomy" id="592050"/>
    <lineage>
        <taxon>Bacteria</taxon>
        <taxon>Pseudomonadati</taxon>
        <taxon>Pseudomonadota</taxon>
        <taxon>Betaproteobacteria</taxon>
        <taxon>Burkholderiales</taxon>
        <taxon>Comamonadaceae</taxon>
        <taxon>Acidovorax</taxon>
    </lineage>
</organism>
<dbReference type="InterPro" id="IPR033462">
    <property type="entry name" value="Cache_3-Cache_2"/>
</dbReference>
<evidence type="ECO:0000259" key="8">
    <source>
        <dbReference type="PROSITE" id="PS50111"/>
    </source>
</evidence>
<dbReference type="RefSeq" id="WP_184863752.1">
    <property type="nucleotide sequence ID" value="NZ_JACHLK010000016.1"/>
</dbReference>
<dbReference type="Proteomes" id="UP000575083">
    <property type="component" value="Unassembled WGS sequence"/>
</dbReference>
<protein>
    <submittedName>
        <fullName evidence="10">Methyl-accepting chemotaxis protein-2 (Aspartate sensor receptor)</fullName>
    </submittedName>
</protein>
<keyword evidence="7" id="KW-0472">Membrane</keyword>
<evidence type="ECO:0000256" key="2">
    <source>
        <dbReference type="ARBA" id="ARBA00022481"/>
    </source>
</evidence>
<gene>
    <name evidence="10" type="ORF">HNP48_005813</name>
</gene>
<keyword evidence="5" id="KW-0175">Coiled coil</keyword>
<comment type="subcellular location">
    <subcellularLocation>
        <location evidence="1">Membrane</location>
    </subcellularLocation>
</comment>
<dbReference type="CDD" id="cd06225">
    <property type="entry name" value="HAMP"/>
    <property type="match status" value="1"/>
</dbReference>
<dbReference type="EMBL" id="JACHLK010000016">
    <property type="protein sequence ID" value="MBB6563096.1"/>
    <property type="molecule type" value="Genomic_DNA"/>
</dbReference>
<feature type="transmembrane region" description="Helical" evidence="7">
    <location>
        <begin position="328"/>
        <end position="347"/>
    </location>
</feature>
<evidence type="ECO:0000256" key="3">
    <source>
        <dbReference type="ARBA" id="ARBA00029447"/>
    </source>
</evidence>
<evidence type="ECO:0000313" key="11">
    <source>
        <dbReference type="Proteomes" id="UP000575083"/>
    </source>
</evidence>
<dbReference type="GO" id="GO:0004888">
    <property type="term" value="F:transmembrane signaling receptor activity"/>
    <property type="evidence" value="ECO:0007669"/>
    <property type="project" value="TreeGrafter"/>
</dbReference>
<dbReference type="Gene3D" id="1.10.287.950">
    <property type="entry name" value="Methyl-accepting chemotaxis protein"/>
    <property type="match status" value="1"/>
</dbReference>
<keyword evidence="10" id="KW-0675">Receptor</keyword>
<comment type="similarity">
    <text evidence="3">Belongs to the methyl-accepting chemotaxis (MCP) protein family.</text>
</comment>
<keyword evidence="2" id="KW-0488">Methylation</keyword>
<feature type="domain" description="HAMP" evidence="9">
    <location>
        <begin position="350"/>
        <end position="402"/>
    </location>
</feature>
<dbReference type="GO" id="GO:0006935">
    <property type="term" value="P:chemotaxis"/>
    <property type="evidence" value="ECO:0007669"/>
    <property type="project" value="TreeGrafter"/>
</dbReference>
<dbReference type="InterPro" id="IPR003660">
    <property type="entry name" value="HAMP_dom"/>
</dbReference>
<dbReference type="GO" id="GO:0007165">
    <property type="term" value="P:signal transduction"/>
    <property type="evidence" value="ECO:0007669"/>
    <property type="project" value="UniProtKB-KW"/>
</dbReference>
<feature type="domain" description="Methyl-accepting transducer" evidence="8">
    <location>
        <begin position="407"/>
        <end position="636"/>
    </location>
</feature>
<dbReference type="InterPro" id="IPR051310">
    <property type="entry name" value="MCP_chemotaxis"/>
</dbReference>
<proteinExistence type="inferred from homology"/>